<comment type="caution">
    <text evidence="4">The sequence shown here is derived from an EMBL/GenBank/DDBJ whole genome shotgun (WGS) entry which is preliminary data.</text>
</comment>
<dbReference type="PANTHER" id="PTHR33121">
    <property type="entry name" value="CYCLIC DI-GMP PHOSPHODIESTERASE PDEF"/>
    <property type="match status" value="1"/>
</dbReference>
<dbReference type="CDD" id="cd01949">
    <property type="entry name" value="GGDEF"/>
    <property type="match status" value="1"/>
</dbReference>
<dbReference type="CDD" id="cd01948">
    <property type="entry name" value="EAL"/>
    <property type="match status" value="1"/>
</dbReference>
<dbReference type="InterPro" id="IPR035919">
    <property type="entry name" value="EAL_sf"/>
</dbReference>
<dbReference type="Proteomes" id="UP001519271">
    <property type="component" value="Unassembled WGS sequence"/>
</dbReference>
<dbReference type="PROSITE" id="PS50883">
    <property type="entry name" value="EAL"/>
    <property type="match status" value="1"/>
</dbReference>
<evidence type="ECO:0000256" key="1">
    <source>
        <dbReference type="SAM" id="Phobius"/>
    </source>
</evidence>
<dbReference type="NCBIfam" id="TIGR00254">
    <property type="entry name" value="GGDEF"/>
    <property type="match status" value="1"/>
</dbReference>
<dbReference type="InterPro" id="IPR029787">
    <property type="entry name" value="Nucleotide_cyclase"/>
</dbReference>
<evidence type="ECO:0000313" key="4">
    <source>
        <dbReference type="EMBL" id="MBP1920576.1"/>
    </source>
</evidence>
<sequence>MNANRLKRSHLKTYLISIISVTAIFSSIGTLMIRGIEEWGYSSMEKELSGLTRGHSYSIGNALEAKRVVDSLLAERIMMTAKAVSEEPEPYTTEYLSGIAKAMGVDSIIVYDEKCNARYSADEAYIGFSPPDGHPAKAFFDSTLISYVGEIREDAVKGGDIKYGYLRLSKGGFIQAGISKAEIGTMMSGLELDRLLNEIKGTGSIRFVSYAGRDFKIISSTDEGSKGKYLEEDERLAVSHGKSLSTPAGTDWDRIYRVIVPVYSRGSNAGSLIIGTEMKETDSLIVMLSNFGILLLGTVYAVLLFMILSSYRKDKRLWKVAYTDDVTGLPNSLYLKEVLEDKLLRMRNTNFAVLMVNLTDLKTINMILGYETGDRMVKEISERLETLAKNGLTLYRFAADRFVFLYEGCRNRHDSRAIAMRIDDLFVKPFRLNESFKYMSVQVGISDTDGAQKSADQLLKEASVSLGSIKDVEDSSLAFFDSYMENELQREEAIEEELSKLLQGEGDGRFYLMFQPMVSMEDDRITGFEALARFESKALGLVMPMEFIRIAERKQIICQLGEVIFREACSFLRELKTIGQDEIKVAVNVSGVQLMRDCFSEGVRDIIERCGADPSMIELEITESILVSDFEEINERLRLLRNQGIRIHLDDFGTGYSSLHRLKELQVDTLKIDRSFISSIDDSGEEDSIVRDIISMAHRIGLVAIAEGVETKSQKDYLKSNGCDIYQGYLMSPPLEKHKAIDLLMQINSGPELTDENQTA</sequence>
<dbReference type="InterPro" id="IPR001633">
    <property type="entry name" value="EAL_dom"/>
</dbReference>
<dbReference type="PANTHER" id="PTHR33121:SF79">
    <property type="entry name" value="CYCLIC DI-GMP PHOSPHODIESTERASE PDED-RELATED"/>
    <property type="match status" value="1"/>
</dbReference>
<feature type="transmembrane region" description="Helical" evidence="1">
    <location>
        <begin position="12"/>
        <end position="33"/>
    </location>
</feature>
<evidence type="ECO:0000313" key="5">
    <source>
        <dbReference type="Proteomes" id="UP001519271"/>
    </source>
</evidence>
<feature type="domain" description="GGDEF" evidence="3">
    <location>
        <begin position="349"/>
        <end position="482"/>
    </location>
</feature>
<dbReference type="InterPro" id="IPR050706">
    <property type="entry name" value="Cyclic-di-GMP_PDE-like"/>
</dbReference>
<dbReference type="RefSeq" id="WP_209460744.1">
    <property type="nucleotide sequence ID" value="NZ_JAGGKC010000033.1"/>
</dbReference>
<organism evidence="4 5">
    <name type="scientific">Youngiibacter multivorans</name>
    <dbReference type="NCBI Taxonomy" id="937251"/>
    <lineage>
        <taxon>Bacteria</taxon>
        <taxon>Bacillati</taxon>
        <taxon>Bacillota</taxon>
        <taxon>Clostridia</taxon>
        <taxon>Eubacteriales</taxon>
        <taxon>Clostridiaceae</taxon>
        <taxon>Youngiibacter</taxon>
    </lineage>
</organism>
<keyword evidence="1" id="KW-0472">Membrane</keyword>
<name>A0ABS4G7R2_9CLOT</name>
<dbReference type="Gene3D" id="3.30.70.270">
    <property type="match status" value="1"/>
</dbReference>
<feature type="domain" description="EAL" evidence="2">
    <location>
        <begin position="491"/>
        <end position="748"/>
    </location>
</feature>
<keyword evidence="1" id="KW-0812">Transmembrane</keyword>
<keyword evidence="1" id="KW-1133">Transmembrane helix</keyword>
<accession>A0ABS4G7R2</accession>
<dbReference type="InterPro" id="IPR000160">
    <property type="entry name" value="GGDEF_dom"/>
</dbReference>
<reference evidence="4 5" key="1">
    <citation type="submission" date="2021-03" db="EMBL/GenBank/DDBJ databases">
        <title>Genomic Encyclopedia of Type Strains, Phase IV (KMG-IV): sequencing the most valuable type-strain genomes for metagenomic binning, comparative biology and taxonomic classification.</title>
        <authorList>
            <person name="Goeker M."/>
        </authorList>
    </citation>
    <scope>NUCLEOTIDE SEQUENCE [LARGE SCALE GENOMIC DNA]</scope>
    <source>
        <strain evidence="4 5">DSM 6139</strain>
    </source>
</reference>
<evidence type="ECO:0000259" key="2">
    <source>
        <dbReference type="PROSITE" id="PS50883"/>
    </source>
</evidence>
<dbReference type="Pfam" id="PF00563">
    <property type="entry name" value="EAL"/>
    <property type="match status" value="1"/>
</dbReference>
<dbReference type="SUPFAM" id="SSF55073">
    <property type="entry name" value="Nucleotide cyclase"/>
    <property type="match status" value="1"/>
</dbReference>
<gene>
    <name evidence="4" type="ORF">J2Z34_003091</name>
</gene>
<dbReference type="SMART" id="SM00267">
    <property type="entry name" value="GGDEF"/>
    <property type="match status" value="1"/>
</dbReference>
<evidence type="ECO:0000259" key="3">
    <source>
        <dbReference type="PROSITE" id="PS50887"/>
    </source>
</evidence>
<dbReference type="EMBL" id="JAGGKC010000033">
    <property type="protein sequence ID" value="MBP1920576.1"/>
    <property type="molecule type" value="Genomic_DNA"/>
</dbReference>
<dbReference type="SUPFAM" id="SSF141868">
    <property type="entry name" value="EAL domain-like"/>
    <property type="match status" value="1"/>
</dbReference>
<dbReference type="Gene3D" id="3.20.20.450">
    <property type="entry name" value="EAL domain"/>
    <property type="match status" value="1"/>
</dbReference>
<proteinExistence type="predicted"/>
<dbReference type="SMART" id="SM00052">
    <property type="entry name" value="EAL"/>
    <property type="match status" value="1"/>
</dbReference>
<dbReference type="InterPro" id="IPR029151">
    <property type="entry name" value="Sensor-like_sf"/>
</dbReference>
<dbReference type="SUPFAM" id="SSF103190">
    <property type="entry name" value="Sensory domain-like"/>
    <property type="match status" value="1"/>
</dbReference>
<feature type="transmembrane region" description="Helical" evidence="1">
    <location>
        <begin position="284"/>
        <end position="308"/>
    </location>
</feature>
<dbReference type="InterPro" id="IPR043128">
    <property type="entry name" value="Rev_trsase/Diguanyl_cyclase"/>
</dbReference>
<protein>
    <submittedName>
        <fullName evidence="4">Diguanylate cyclase (GGDEF)-like protein</fullName>
    </submittedName>
</protein>
<keyword evidence="5" id="KW-1185">Reference proteome</keyword>
<dbReference type="Pfam" id="PF00990">
    <property type="entry name" value="GGDEF"/>
    <property type="match status" value="1"/>
</dbReference>
<dbReference type="PROSITE" id="PS50887">
    <property type="entry name" value="GGDEF"/>
    <property type="match status" value="1"/>
</dbReference>